<gene>
    <name evidence="2" type="ORF">SBD_3480</name>
</gene>
<sequence>MLYLPSGTAVKIRQVTDGSPDGQAHHTNGALRGGRRDVRGRQGAHQGVKGAHGGG</sequence>
<reference evidence="3" key="1">
    <citation type="journal article" date="2013" name="Genome Announc.">
        <title>Draft Genome Sequence of Streptomyces bottropensis ATCC 25435, a Bottromycin-Producing Actinomycete.</title>
        <authorList>
            <person name="Zhang H."/>
            <person name="Zhou W."/>
            <person name="Zhuang Y."/>
            <person name="Liang X."/>
            <person name="Liu T."/>
        </authorList>
    </citation>
    <scope>NUCLEOTIDE SEQUENCE [LARGE SCALE GENOMIC DNA]</scope>
    <source>
        <strain evidence="3">ATCC 25435</strain>
    </source>
</reference>
<protein>
    <submittedName>
        <fullName evidence="2">Uncharacterized protein</fullName>
    </submittedName>
</protein>
<evidence type="ECO:0000313" key="2">
    <source>
        <dbReference type="EMBL" id="EMF56167.1"/>
    </source>
</evidence>
<name>M3DHE1_9ACTN</name>
<accession>M3DHE1</accession>
<dbReference type="Proteomes" id="UP000030760">
    <property type="component" value="Unassembled WGS sequence"/>
</dbReference>
<evidence type="ECO:0000256" key="1">
    <source>
        <dbReference type="SAM" id="MobiDB-lite"/>
    </source>
</evidence>
<proteinExistence type="predicted"/>
<dbReference type="AlphaFoldDB" id="M3DHE1"/>
<feature type="region of interest" description="Disordered" evidence="1">
    <location>
        <begin position="15"/>
        <end position="55"/>
    </location>
</feature>
<evidence type="ECO:0000313" key="3">
    <source>
        <dbReference type="Proteomes" id="UP000030760"/>
    </source>
</evidence>
<dbReference type="EMBL" id="KB405067">
    <property type="protein sequence ID" value="EMF56167.1"/>
    <property type="molecule type" value="Genomic_DNA"/>
</dbReference>
<organism evidence="2 3">
    <name type="scientific">Streptomyces bottropensis ATCC 25435</name>
    <dbReference type="NCBI Taxonomy" id="1054862"/>
    <lineage>
        <taxon>Bacteria</taxon>
        <taxon>Bacillati</taxon>
        <taxon>Actinomycetota</taxon>
        <taxon>Actinomycetes</taxon>
        <taxon>Kitasatosporales</taxon>
        <taxon>Streptomycetaceae</taxon>
        <taxon>Streptomyces</taxon>
    </lineage>
</organism>